<dbReference type="KEGG" id="rub:GBA63_12935"/>
<dbReference type="PANTHER" id="PTHR37423">
    <property type="entry name" value="SOLUBLE LYTIC MUREIN TRANSGLYCOSYLASE-RELATED"/>
    <property type="match status" value="1"/>
</dbReference>
<gene>
    <name evidence="3" type="ORF">GBA63_12935</name>
</gene>
<dbReference type="Pfam" id="PF01464">
    <property type="entry name" value="SLT"/>
    <property type="match status" value="1"/>
</dbReference>
<proteinExistence type="inferred from homology"/>
<protein>
    <submittedName>
        <fullName evidence="3">Transglycosylase SLT domain-containing protein</fullName>
    </submittedName>
</protein>
<evidence type="ECO:0000259" key="2">
    <source>
        <dbReference type="Pfam" id="PF01464"/>
    </source>
</evidence>
<evidence type="ECO:0000313" key="4">
    <source>
        <dbReference type="Proteomes" id="UP000501452"/>
    </source>
</evidence>
<dbReference type="AlphaFoldDB" id="A0A6G8QAF3"/>
<dbReference type="Gene3D" id="1.10.530.10">
    <property type="match status" value="1"/>
</dbReference>
<dbReference type="InterPro" id="IPR023346">
    <property type="entry name" value="Lysozyme-like_dom_sf"/>
</dbReference>
<comment type="similarity">
    <text evidence="1">Belongs to the transglycosylase Slt family.</text>
</comment>
<feature type="domain" description="Transglycosylase SLT" evidence="2">
    <location>
        <begin position="80"/>
        <end position="187"/>
    </location>
</feature>
<dbReference type="GO" id="GO:0008933">
    <property type="term" value="F:peptidoglycan lytic transglycosylase activity"/>
    <property type="evidence" value="ECO:0007669"/>
    <property type="project" value="InterPro"/>
</dbReference>
<accession>A0A6G8QAF3</accession>
<organism evidence="3 4">
    <name type="scientific">Rubrobacter tropicus</name>
    <dbReference type="NCBI Taxonomy" id="2653851"/>
    <lineage>
        <taxon>Bacteria</taxon>
        <taxon>Bacillati</taxon>
        <taxon>Actinomycetota</taxon>
        <taxon>Rubrobacteria</taxon>
        <taxon>Rubrobacterales</taxon>
        <taxon>Rubrobacteraceae</taxon>
        <taxon>Rubrobacter</taxon>
    </lineage>
</organism>
<sequence>MDSRSRPRNCGRRSWGRRALKAVADKRRRYGKSRARRRRGVLLLLAAALAGVAALFALPFVLGAPETVRKTVYPLRYEETIRQASRENGLEPAFVAGVIYTESRFRPDAESHQTAYGLMQMLPETAEFVQQRSGIRGDYREPRTNIRLGAWYLGYLDERYRGDERLMLAAYNSGEGRVDGWISEEGFDIAKDIPFKETRDYVENSLEAREVYGDLYGEDLRRDPGWSIPFTNIYDETRRFGDS</sequence>
<dbReference type="InterPro" id="IPR008258">
    <property type="entry name" value="Transglycosylase_SLT_dom_1"/>
</dbReference>
<dbReference type="InterPro" id="IPR000189">
    <property type="entry name" value="Transglyc_AS"/>
</dbReference>
<dbReference type="EMBL" id="CP045119">
    <property type="protein sequence ID" value="QIN83439.1"/>
    <property type="molecule type" value="Genomic_DNA"/>
</dbReference>
<dbReference type="PANTHER" id="PTHR37423:SF2">
    <property type="entry name" value="MEMBRANE-BOUND LYTIC MUREIN TRANSGLYCOSYLASE C"/>
    <property type="match status" value="1"/>
</dbReference>
<dbReference type="CDD" id="cd16896">
    <property type="entry name" value="LT_Slt70-like"/>
    <property type="match status" value="1"/>
</dbReference>
<name>A0A6G8QAF3_9ACTN</name>
<dbReference type="GO" id="GO:0000270">
    <property type="term" value="P:peptidoglycan metabolic process"/>
    <property type="evidence" value="ECO:0007669"/>
    <property type="project" value="InterPro"/>
</dbReference>
<evidence type="ECO:0000256" key="1">
    <source>
        <dbReference type="ARBA" id="ARBA00007734"/>
    </source>
</evidence>
<evidence type="ECO:0000313" key="3">
    <source>
        <dbReference type="EMBL" id="QIN83439.1"/>
    </source>
</evidence>
<dbReference type="PROSITE" id="PS00922">
    <property type="entry name" value="TRANSGLYCOSYLASE"/>
    <property type="match status" value="1"/>
</dbReference>
<dbReference type="GO" id="GO:0016020">
    <property type="term" value="C:membrane"/>
    <property type="evidence" value="ECO:0007669"/>
    <property type="project" value="InterPro"/>
</dbReference>
<keyword evidence="4" id="KW-1185">Reference proteome</keyword>
<dbReference type="SUPFAM" id="SSF53955">
    <property type="entry name" value="Lysozyme-like"/>
    <property type="match status" value="1"/>
</dbReference>
<reference evidence="3 4" key="1">
    <citation type="submission" date="2019-10" db="EMBL/GenBank/DDBJ databases">
        <title>Rubrobacter sp nov SCSIO 52090 isolated from a deep-sea sediment in the South China Sea.</title>
        <authorList>
            <person name="Chen R.W."/>
        </authorList>
    </citation>
    <scope>NUCLEOTIDE SEQUENCE [LARGE SCALE GENOMIC DNA]</scope>
    <source>
        <strain evidence="3 4">SCSIO 52909</strain>
    </source>
</reference>
<dbReference type="Proteomes" id="UP000501452">
    <property type="component" value="Chromosome"/>
</dbReference>